<name>A0AAV2ZWL8_PYXAD</name>
<dbReference type="AlphaFoldDB" id="A0AAV2ZWL8"/>
<dbReference type="GO" id="GO:0051082">
    <property type="term" value="F:unfolded protein binding"/>
    <property type="evidence" value="ECO:0007669"/>
    <property type="project" value="TreeGrafter"/>
</dbReference>
<dbReference type="PANTHER" id="PTHR31996">
    <property type="entry name" value="COILED-COIL DOMAIN-CONTAINING PROTEIN 115"/>
    <property type="match status" value="1"/>
</dbReference>
<sequence length="124" mass="14110">MFQVEKIESEQRKSVKRADAREVKTIGAVDQVVRHRGQKVTTEIPKHPKVEVNEKQKSQPSNDPLRWFGVLVPQSLRQAQSTYCQGIQLAAEVASLQNSINENRKQYQALLTDKHQLQSQAFSA</sequence>
<evidence type="ECO:0000313" key="2">
    <source>
        <dbReference type="EMBL" id="DBA21191.1"/>
    </source>
</evidence>
<comment type="caution">
    <text evidence="2">The sequence shown here is derived from an EMBL/GenBank/DDBJ whole genome shotgun (WGS) entry which is preliminary data.</text>
</comment>
<dbReference type="PANTHER" id="PTHR31996:SF2">
    <property type="entry name" value="COILED-COIL DOMAIN-CONTAINING PROTEIN 115"/>
    <property type="match status" value="1"/>
</dbReference>
<dbReference type="Proteomes" id="UP001181693">
    <property type="component" value="Unassembled WGS sequence"/>
</dbReference>
<dbReference type="InterPro" id="IPR040357">
    <property type="entry name" value="Vma22/CCDC115"/>
</dbReference>
<gene>
    <name evidence="2" type="ORF">GDO54_017879</name>
</gene>
<dbReference type="Pfam" id="PF21730">
    <property type="entry name" value="Vma22_CCDC115"/>
    <property type="match status" value="1"/>
</dbReference>
<organism evidence="2 3">
    <name type="scientific">Pyxicephalus adspersus</name>
    <name type="common">African bullfrog</name>
    <dbReference type="NCBI Taxonomy" id="30357"/>
    <lineage>
        <taxon>Eukaryota</taxon>
        <taxon>Metazoa</taxon>
        <taxon>Chordata</taxon>
        <taxon>Craniata</taxon>
        <taxon>Vertebrata</taxon>
        <taxon>Euteleostomi</taxon>
        <taxon>Amphibia</taxon>
        <taxon>Batrachia</taxon>
        <taxon>Anura</taxon>
        <taxon>Neobatrachia</taxon>
        <taxon>Ranoidea</taxon>
        <taxon>Pyxicephalidae</taxon>
        <taxon>Pyxicephalinae</taxon>
        <taxon>Pyxicephalus</taxon>
    </lineage>
</organism>
<dbReference type="EMBL" id="DYDO01000007">
    <property type="protein sequence ID" value="DBA21191.1"/>
    <property type="molecule type" value="Genomic_DNA"/>
</dbReference>
<proteinExistence type="predicted"/>
<accession>A0AAV2ZWL8</accession>
<keyword evidence="3" id="KW-1185">Reference proteome</keyword>
<reference evidence="2" key="1">
    <citation type="thesis" date="2020" institute="ProQuest LLC" country="789 East Eisenhower Parkway, Ann Arbor, MI, USA">
        <title>Comparative Genomics and Chromosome Evolution.</title>
        <authorList>
            <person name="Mudd A.B."/>
        </authorList>
    </citation>
    <scope>NUCLEOTIDE SEQUENCE</scope>
    <source>
        <strain evidence="2">1538</strain>
        <tissue evidence="2">Blood</tissue>
    </source>
</reference>
<evidence type="ECO:0000256" key="1">
    <source>
        <dbReference type="ARBA" id="ARBA00093634"/>
    </source>
</evidence>
<protein>
    <recommendedName>
        <fullName evidence="1">Vacuolar ATPase assembly protein VMA22</fullName>
    </recommendedName>
</protein>
<dbReference type="GO" id="GO:0070072">
    <property type="term" value="P:vacuolar proton-transporting V-type ATPase complex assembly"/>
    <property type="evidence" value="ECO:0007669"/>
    <property type="project" value="InterPro"/>
</dbReference>
<evidence type="ECO:0000313" key="3">
    <source>
        <dbReference type="Proteomes" id="UP001181693"/>
    </source>
</evidence>